<organism evidence="3 4">
    <name type="scientific">Rhodococcus olei</name>
    <dbReference type="NCBI Taxonomy" id="2161675"/>
    <lineage>
        <taxon>Bacteria</taxon>
        <taxon>Bacillati</taxon>
        <taxon>Actinomycetota</taxon>
        <taxon>Actinomycetes</taxon>
        <taxon>Mycobacteriales</taxon>
        <taxon>Nocardiaceae</taxon>
        <taxon>Rhodococcus</taxon>
    </lineage>
</organism>
<proteinExistence type="predicted"/>
<dbReference type="RefSeq" id="WP_345349337.1">
    <property type="nucleotide sequence ID" value="NZ_BAABFB010000063.1"/>
</dbReference>
<dbReference type="EMBL" id="BAABFB010000063">
    <property type="protein sequence ID" value="GAA4485592.1"/>
    <property type="molecule type" value="Genomic_DNA"/>
</dbReference>
<protein>
    <recommendedName>
        <fullName evidence="2">HTH marR-type domain-containing protein</fullName>
    </recommendedName>
</protein>
<evidence type="ECO:0000313" key="4">
    <source>
        <dbReference type="Proteomes" id="UP001501183"/>
    </source>
</evidence>
<evidence type="ECO:0000313" key="3">
    <source>
        <dbReference type="EMBL" id="GAA4485592.1"/>
    </source>
</evidence>
<dbReference type="Gene3D" id="1.10.10.10">
    <property type="entry name" value="Winged helix-like DNA-binding domain superfamily/Winged helix DNA-binding domain"/>
    <property type="match status" value="1"/>
</dbReference>
<keyword evidence="4" id="KW-1185">Reference proteome</keyword>
<dbReference type="InterPro" id="IPR036390">
    <property type="entry name" value="WH_DNA-bd_sf"/>
</dbReference>
<gene>
    <name evidence="3" type="ORF">GCM10023094_40630</name>
</gene>
<dbReference type="InterPro" id="IPR052526">
    <property type="entry name" value="HTH-type_Bedaq_tolerance"/>
</dbReference>
<dbReference type="InterPro" id="IPR036388">
    <property type="entry name" value="WH-like_DNA-bd_sf"/>
</dbReference>
<reference evidence="4" key="1">
    <citation type="journal article" date="2019" name="Int. J. Syst. Evol. Microbiol.">
        <title>The Global Catalogue of Microorganisms (GCM) 10K type strain sequencing project: providing services to taxonomists for standard genome sequencing and annotation.</title>
        <authorList>
            <consortium name="The Broad Institute Genomics Platform"/>
            <consortium name="The Broad Institute Genome Sequencing Center for Infectious Disease"/>
            <person name="Wu L."/>
            <person name="Ma J."/>
        </authorList>
    </citation>
    <scope>NUCLEOTIDE SEQUENCE [LARGE SCALE GENOMIC DNA]</scope>
    <source>
        <strain evidence="4">JCM 32206</strain>
    </source>
</reference>
<dbReference type="PROSITE" id="PS50995">
    <property type="entry name" value="HTH_MARR_2"/>
    <property type="match status" value="1"/>
</dbReference>
<evidence type="ECO:0000256" key="1">
    <source>
        <dbReference type="SAM" id="MobiDB-lite"/>
    </source>
</evidence>
<feature type="domain" description="HTH marR-type" evidence="2">
    <location>
        <begin position="24"/>
        <end position="154"/>
    </location>
</feature>
<dbReference type="PANTHER" id="PTHR39515">
    <property type="entry name" value="CONSERVED PROTEIN"/>
    <property type="match status" value="1"/>
</dbReference>
<name>A0ABP8PDV8_9NOCA</name>
<dbReference type="InterPro" id="IPR000835">
    <property type="entry name" value="HTH_MarR-typ"/>
</dbReference>
<evidence type="ECO:0000259" key="2">
    <source>
        <dbReference type="PROSITE" id="PS50995"/>
    </source>
</evidence>
<accession>A0ABP8PDV8</accession>
<dbReference type="PANTHER" id="PTHR39515:SF2">
    <property type="entry name" value="HTH-TYPE TRANSCRIPTIONAL REGULATOR RV0880"/>
    <property type="match status" value="1"/>
</dbReference>
<sequence length="163" mass="17933">MATTNDPETSADPHTGDDTDPRLRVVLAELVTNASRLTRLASSIAGGDRPRPWLRALSLLEEYGGLRISEIARLDSSSQPTATALVKQLVDAGLVRRQRDPDDSRAVVVEMTESGHHWLAAARDDIGASLAERMRDLDAERIARLSRSLHDLREFLKDPRTSG</sequence>
<dbReference type="Proteomes" id="UP001501183">
    <property type="component" value="Unassembled WGS sequence"/>
</dbReference>
<feature type="region of interest" description="Disordered" evidence="1">
    <location>
        <begin position="1"/>
        <end position="21"/>
    </location>
</feature>
<dbReference type="SUPFAM" id="SSF46785">
    <property type="entry name" value="Winged helix' DNA-binding domain"/>
    <property type="match status" value="1"/>
</dbReference>
<dbReference type="Pfam" id="PF01047">
    <property type="entry name" value="MarR"/>
    <property type="match status" value="1"/>
</dbReference>
<dbReference type="SMART" id="SM00347">
    <property type="entry name" value="HTH_MARR"/>
    <property type="match status" value="1"/>
</dbReference>
<comment type="caution">
    <text evidence="3">The sequence shown here is derived from an EMBL/GenBank/DDBJ whole genome shotgun (WGS) entry which is preliminary data.</text>
</comment>